<evidence type="ECO:0000313" key="1">
    <source>
        <dbReference type="EMBL" id="VDC29540.1"/>
    </source>
</evidence>
<organism evidence="1 2">
    <name type="scientific">Arthrobacter ulcerisalmonis</name>
    <dbReference type="NCBI Taxonomy" id="2483813"/>
    <lineage>
        <taxon>Bacteria</taxon>
        <taxon>Bacillati</taxon>
        <taxon>Actinomycetota</taxon>
        <taxon>Actinomycetes</taxon>
        <taxon>Micrococcales</taxon>
        <taxon>Micrococcaceae</taxon>
        <taxon>Arthrobacter</taxon>
    </lineage>
</organism>
<keyword evidence="2" id="KW-1185">Reference proteome</keyword>
<evidence type="ECO:0000313" key="2">
    <source>
        <dbReference type="Proteomes" id="UP000280861"/>
    </source>
</evidence>
<reference evidence="1 2" key="1">
    <citation type="submission" date="2018-11" db="EMBL/GenBank/DDBJ databases">
        <authorList>
            <person name="Criscuolo A."/>
        </authorList>
    </citation>
    <scope>NUCLEOTIDE SEQUENCE [LARGE SCALE GENOMIC DNA]</scope>
    <source>
        <strain evidence="1">AT11b</strain>
    </source>
</reference>
<dbReference type="RefSeq" id="WP_345788825.1">
    <property type="nucleotide sequence ID" value="NZ_CBCRYA010000023.1"/>
</dbReference>
<dbReference type="Proteomes" id="UP000280861">
    <property type="component" value="Unassembled WGS sequence"/>
</dbReference>
<sequence length="60" mass="6569">MLRPLVGVPARRSIVALVRSDVAERTTIRDVLDMLAAEAVEVAAGRTGRQETVQLPRNDQ</sequence>
<dbReference type="AlphaFoldDB" id="A0A3P5X305"/>
<protein>
    <submittedName>
        <fullName evidence="1">Uncharacterized protein</fullName>
    </submittedName>
</protein>
<proteinExistence type="predicted"/>
<accession>A0A3P5X305</accession>
<gene>
    <name evidence="1" type="ORF">PSET11_02233</name>
</gene>
<name>A0A3P5X305_9MICC</name>
<dbReference type="EMBL" id="UXAU01000031">
    <property type="protein sequence ID" value="VDC29540.1"/>
    <property type="molecule type" value="Genomic_DNA"/>
</dbReference>